<sequence length="45" mass="5270">MMKMKENSTLGFISRTLFYFSILVLLVLIYGFHDMNAGPFIYAEF</sequence>
<gene>
    <name evidence="2" type="ORF">DEX24_08995</name>
</gene>
<dbReference type="RefSeq" id="WP_109306097.1">
    <property type="nucleotide sequence ID" value="NZ_BJUF01000014.1"/>
</dbReference>
<keyword evidence="3" id="KW-1185">Reference proteome</keyword>
<name>A0A2U3AL73_9BACL</name>
<evidence type="ECO:0000313" key="2">
    <source>
        <dbReference type="EMBL" id="PWI25249.1"/>
    </source>
</evidence>
<comment type="caution">
    <text evidence="2">The sequence shown here is derived from an EMBL/GenBank/DDBJ whole genome shotgun (WGS) entry which is preliminary data.</text>
</comment>
<keyword evidence="1" id="KW-0812">Transmembrane</keyword>
<keyword evidence="1" id="KW-1133">Transmembrane helix</keyword>
<protein>
    <submittedName>
        <fullName evidence="2">Teichoic acid D-Ala incorporation-associated protein DltX</fullName>
    </submittedName>
</protein>
<dbReference type="OrthoDB" id="2890645at2"/>
<dbReference type="InterPro" id="IPR021008">
    <property type="entry name" value="DltX"/>
</dbReference>
<proteinExistence type="predicted"/>
<organism evidence="2 3">
    <name type="scientific">Kurthia sibirica</name>
    <dbReference type="NCBI Taxonomy" id="202750"/>
    <lineage>
        <taxon>Bacteria</taxon>
        <taxon>Bacillati</taxon>
        <taxon>Bacillota</taxon>
        <taxon>Bacilli</taxon>
        <taxon>Bacillales</taxon>
        <taxon>Caryophanaceae</taxon>
        <taxon>Kurthia</taxon>
    </lineage>
</organism>
<reference evidence="2 3" key="1">
    <citation type="submission" date="2018-05" db="EMBL/GenBank/DDBJ databases">
        <title>Kurthia sibirica genome sequence.</title>
        <authorList>
            <person name="Maclea K.S."/>
            <person name="Goen A.E."/>
        </authorList>
    </citation>
    <scope>NUCLEOTIDE SEQUENCE [LARGE SCALE GENOMIC DNA]</scope>
    <source>
        <strain evidence="2 3">ATCC 49154</strain>
    </source>
</reference>
<feature type="transmembrane region" description="Helical" evidence="1">
    <location>
        <begin position="12"/>
        <end position="32"/>
    </location>
</feature>
<dbReference type="AlphaFoldDB" id="A0A2U3AL73"/>
<dbReference type="EMBL" id="QFVR01000010">
    <property type="protein sequence ID" value="PWI25249.1"/>
    <property type="molecule type" value="Genomic_DNA"/>
</dbReference>
<evidence type="ECO:0000256" key="1">
    <source>
        <dbReference type="SAM" id="Phobius"/>
    </source>
</evidence>
<dbReference type="Proteomes" id="UP000245938">
    <property type="component" value="Unassembled WGS sequence"/>
</dbReference>
<evidence type="ECO:0000313" key="3">
    <source>
        <dbReference type="Proteomes" id="UP000245938"/>
    </source>
</evidence>
<accession>A0A2U3AL73</accession>
<keyword evidence="1" id="KW-0472">Membrane</keyword>
<dbReference type="Pfam" id="PF12459">
    <property type="entry name" value="DltX"/>
    <property type="match status" value="1"/>
</dbReference>